<evidence type="ECO:0000256" key="1">
    <source>
        <dbReference type="ARBA" id="ARBA00003688"/>
    </source>
</evidence>
<dbReference type="AlphaFoldDB" id="A0A8C3WAJ5"/>
<evidence type="ECO:0000256" key="5">
    <source>
        <dbReference type="ARBA" id="ARBA00022448"/>
    </source>
</evidence>
<feature type="chain" id="PRO_5034666930" description="Apolipoprotein C-IV" evidence="10">
    <location>
        <begin position="28"/>
        <end position="129"/>
    </location>
</feature>
<comment type="subcellular location">
    <subcellularLocation>
        <location evidence="2">Secreted</location>
    </subcellularLocation>
</comment>
<keyword evidence="12" id="KW-1185">Reference proteome</keyword>
<dbReference type="Pfam" id="PF15119">
    <property type="entry name" value="APOC4"/>
    <property type="match status" value="1"/>
</dbReference>
<keyword evidence="5" id="KW-0813">Transport</keyword>
<comment type="function">
    <text evidence="1">May participate in lipoprotein metabolism.</text>
</comment>
<dbReference type="GO" id="GO:0019915">
    <property type="term" value="P:lipid storage"/>
    <property type="evidence" value="ECO:0007669"/>
    <property type="project" value="Ensembl"/>
</dbReference>
<evidence type="ECO:0000256" key="10">
    <source>
        <dbReference type="SAM" id="SignalP"/>
    </source>
</evidence>
<keyword evidence="7 10" id="KW-0732">Signal</keyword>
<comment type="similarity">
    <text evidence="3">Belongs to the apolipoprotein C4 family.</text>
</comment>
<dbReference type="GO" id="GO:0010890">
    <property type="term" value="P:positive regulation of triglyceride storage"/>
    <property type="evidence" value="ECO:0007669"/>
    <property type="project" value="TreeGrafter"/>
</dbReference>
<evidence type="ECO:0000256" key="9">
    <source>
        <dbReference type="ARBA" id="ARBA00031172"/>
    </source>
</evidence>
<evidence type="ECO:0000256" key="7">
    <source>
        <dbReference type="ARBA" id="ARBA00022729"/>
    </source>
</evidence>
<dbReference type="Ensembl" id="ENSCWAT00000008954.1">
    <property type="protein sequence ID" value="ENSCWAP00000008227.1"/>
    <property type="gene ID" value="ENSCWAG00000006373.1"/>
</dbReference>
<evidence type="ECO:0000256" key="2">
    <source>
        <dbReference type="ARBA" id="ARBA00004613"/>
    </source>
</evidence>
<dbReference type="GO" id="GO:0034361">
    <property type="term" value="C:very-low-density lipoprotein particle"/>
    <property type="evidence" value="ECO:0007669"/>
    <property type="project" value="Ensembl"/>
</dbReference>
<dbReference type="PANTHER" id="PTHR32288">
    <property type="entry name" value="APOLIPOPROTEIN C-IV"/>
    <property type="match status" value="1"/>
</dbReference>
<organism evidence="11 12">
    <name type="scientific">Catagonus wagneri</name>
    <name type="common">Chacoan peccary</name>
    <dbReference type="NCBI Taxonomy" id="51154"/>
    <lineage>
        <taxon>Eukaryota</taxon>
        <taxon>Metazoa</taxon>
        <taxon>Chordata</taxon>
        <taxon>Craniata</taxon>
        <taxon>Vertebrata</taxon>
        <taxon>Euteleostomi</taxon>
        <taxon>Mammalia</taxon>
        <taxon>Eutheria</taxon>
        <taxon>Laurasiatheria</taxon>
        <taxon>Artiodactyla</taxon>
        <taxon>Suina</taxon>
        <taxon>Tayassuidae</taxon>
        <taxon>Catagonus</taxon>
    </lineage>
</organism>
<evidence type="ECO:0000313" key="11">
    <source>
        <dbReference type="Ensembl" id="ENSCWAP00000008227.1"/>
    </source>
</evidence>
<dbReference type="GO" id="GO:0034364">
    <property type="term" value="C:high-density lipoprotein particle"/>
    <property type="evidence" value="ECO:0007669"/>
    <property type="project" value="Ensembl"/>
</dbReference>
<proteinExistence type="inferred from homology"/>
<evidence type="ECO:0000256" key="4">
    <source>
        <dbReference type="ARBA" id="ARBA00013939"/>
    </source>
</evidence>
<evidence type="ECO:0000256" key="6">
    <source>
        <dbReference type="ARBA" id="ARBA00022525"/>
    </source>
</evidence>
<keyword evidence="8" id="KW-0445">Lipid transport</keyword>
<evidence type="ECO:0000256" key="3">
    <source>
        <dbReference type="ARBA" id="ARBA00007402"/>
    </source>
</evidence>
<gene>
    <name evidence="11" type="primary">APOC4</name>
</gene>
<sequence>MPFPGGRPWARPSLCFCILVLACAVACQQDVFEESPTPTATPTPEPTSRPWSLVPSKLKAWMEPLVTRTRERWDWFWGPKAFQGFVQTYYDDHVRDLGSRTKAWIHSSKESLLNKAHSLCPQLFCRDGD</sequence>
<dbReference type="Proteomes" id="UP000694540">
    <property type="component" value="Unplaced"/>
</dbReference>
<dbReference type="PROSITE" id="PS51257">
    <property type="entry name" value="PROKAR_LIPOPROTEIN"/>
    <property type="match status" value="1"/>
</dbReference>
<dbReference type="InterPro" id="IPR028120">
    <property type="entry name" value="APOC4"/>
</dbReference>
<name>A0A8C3WAJ5_9CETA</name>
<dbReference type="GO" id="GO:0006869">
    <property type="term" value="P:lipid transport"/>
    <property type="evidence" value="ECO:0007669"/>
    <property type="project" value="UniProtKB-KW"/>
</dbReference>
<dbReference type="PANTHER" id="PTHR32288:SF0">
    <property type="entry name" value="APOLIPOPROTEIN C-IV"/>
    <property type="match status" value="1"/>
</dbReference>
<accession>A0A8C3WAJ5</accession>
<keyword evidence="6" id="KW-0964">Secreted</keyword>
<reference evidence="11" key="1">
    <citation type="submission" date="2025-08" db="UniProtKB">
        <authorList>
            <consortium name="Ensembl"/>
        </authorList>
    </citation>
    <scope>IDENTIFICATION</scope>
</reference>
<protein>
    <recommendedName>
        <fullName evidence="4">Apolipoprotein C-IV</fullName>
    </recommendedName>
    <alternativeName>
        <fullName evidence="9">Apolipoprotein C4</fullName>
    </alternativeName>
</protein>
<evidence type="ECO:0000313" key="12">
    <source>
        <dbReference type="Proteomes" id="UP000694540"/>
    </source>
</evidence>
<dbReference type="GeneTree" id="ENSGT00390000015914"/>
<evidence type="ECO:0000256" key="8">
    <source>
        <dbReference type="ARBA" id="ARBA00023055"/>
    </source>
</evidence>
<dbReference type="GO" id="GO:0070328">
    <property type="term" value="P:triglyceride homeostasis"/>
    <property type="evidence" value="ECO:0007669"/>
    <property type="project" value="Ensembl"/>
</dbReference>
<reference evidence="11" key="2">
    <citation type="submission" date="2025-09" db="UniProtKB">
        <authorList>
            <consortium name="Ensembl"/>
        </authorList>
    </citation>
    <scope>IDENTIFICATION</scope>
</reference>
<feature type="signal peptide" evidence="10">
    <location>
        <begin position="1"/>
        <end position="27"/>
    </location>
</feature>